<evidence type="ECO:0000313" key="3">
    <source>
        <dbReference type="Proteomes" id="UP000254174"/>
    </source>
</evidence>
<name>A0A2X1N8R4_ECOLX</name>
<organism evidence="2 3">
    <name type="scientific">Escherichia coli</name>
    <dbReference type="NCBI Taxonomy" id="562"/>
    <lineage>
        <taxon>Bacteria</taxon>
        <taxon>Pseudomonadati</taxon>
        <taxon>Pseudomonadota</taxon>
        <taxon>Gammaproteobacteria</taxon>
        <taxon>Enterobacterales</taxon>
        <taxon>Enterobacteriaceae</taxon>
        <taxon>Escherichia</taxon>
    </lineage>
</organism>
<gene>
    <name evidence="2" type="ORF">NCTC7922_02970</name>
</gene>
<feature type="region of interest" description="Disordered" evidence="1">
    <location>
        <begin position="1"/>
        <end position="20"/>
    </location>
</feature>
<dbReference type="AlphaFoldDB" id="A0A2X1N8R4"/>
<dbReference type="Proteomes" id="UP000254174">
    <property type="component" value="Unassembled WGS sequence"/>
</dbReference>
<evidence type="ECO:0000256" key="1">
    <source>
        <dbReference type="SAM" id="MobiDB-lite"/>
    </source>
</evidence>
<sequence>MGTATLILGESGTGKSTSMRNINPEEAILIKPIGKPLPFKSKEWLAWDARAKCHERCNSDPPPTPEIRSRG</sequence>
<reference evidence="2 3" key="1">
    <citation type="submission" date="2018-06" db="EMBL/GenBank/DDBJ databases">
        <authorList>
            <consortium name="Pathogen Informatics"/>
            <person name="Doyle S."/>
        </authorList>
    </citation>
    <scope>NUCLEOTIDE SEQUENCE [LARGE SCALE GENOMIC DNA]</scope>
    <source>
        <strain evidence="2 3">NCTC7922</strain>
    </source>
</reference>
<dbReference type="EMBL" id="UGFC01000006">
    <property type="protein sequence ID" value="STM16560.1"/>
    <property type="molecule type" value="Genomic_DNA"/>
</dbReference>
<proteinExistence type="predicted"/>
<accession>A0A2X1N8R4</accession>
<evidence type="ECO:0000313" key="2">
    <source>
        <dbReference type="EMBL" id="STM16560.1"/>
    </source>
</evidence>
<protein>
    <submittedName>
        <fullName evidence="2">General secretion pathway protein M</fullName>
    </submittedName>
</protein>